<feature type="domain" description="SRCR" evidence="13">
    <location>
        <begin position="421"/>
        <end position="480"/>
    </location>
</feature>
<evidence type="ECO:0000256" key="10">
    <source>
        <dbReference type="PROSITE-ProRule" id="PRU00196"/>
    </source>
</evidence>
<feature type="transmembrane region" description="Helical" evidence="12">
    <location>
        <begin position="1555"/>
        <end position="1579"/>
    </location>
</feature>
<dbReference type="PANTHER" id="PTHR19331">
    <property type="entry name" value="SCAVENGER RECEPTOR DOMAIN-CONTAINING"/>
    <property type="match status" value="1"/>
</dbReference>
<feature type="disulfide bond" evidence="10">
    <location>
        <begin position="917"/>
        <end position="981"/>
    </location>
</feature>
<feature type="disulfide bond" evidence="10">
    <location>
        <begin position="512"/>
        <end position="576"/>
    </location>
</feature>
<feature type="disulfide bond" evidence="10">
    <location>
        <begin position="1252"/>
        <end position="1313"/>
    </location>
</feature>
<evidence type="ECO:0000313" key="14">
    <source>
        <dbReference type="EMBL" id="KAJ8027026.1"/>
    </source>
</evidence>
<keyword evidence="4" id="KW-0677">Repeat</keyword>
<evidence type="ECO:0000256" key="11">
    <source>
        <dbReference type="SAM" id="MobiDB-lite"/>
    </source>
</evidence>
<dbReference type="PROSITE" id="PS00420">
    <property type="entry name" value="SRCR_1"/>
    <property type="match status" value="10"/>
</dbReference>
<evidence type="ECO:0000256" key="4">
    <source>
        <dbReference type="ARBA" id="ARBA00022737"/>
    </source>
</evidence>
<evidence type="ECO:0000256" key="9">
    <source>
        <dbReference type="ARBA" id="ARBA00023180"/>
    </source>
</evidence>
<keyword evidence="15" id="KW-1185">Reference proteome</keyword>
<protein>
    <submittedName>
        <fullName evidence="14">Deleted in malignant brain tumors 1 protein</fullName>
    </submittedName>
</protein>
<feature type="disulfide bond" evidence="10">
    <location>
        <begin position="1065"/>
        <end position="1075"/>
    </location>
</feature>
<sequence>MLVLDIRLVGGLTNYSGRVEILSENGEWGTVCDDFWDLQDAIVVCRQLGLGPALEAPTKATFGQGSGPIFLDDVECIGSEESLLDCNSERRHNCGHNEDAGVVCLSTGIAWYVTIDLKLYTDDSDQTIRLTGGQKSSEGRVEIFLNGEWGTICDDEWDLDDATVVCRQLGLNSALRFQTHAFFGKGTGPIWMTNTRCTGNEADISDCSHDRRNNCTHREDASVTCAGRATIDDIRLSDGETILEGRVEVMINGQWGTICDDLWSIEDGHVVCQELGYPAAIAVTTSASFGEGEGQIWLDDVVCTATYSDIRLTGGMTDSEGRVEVLLNGQWGTICDDSWDLNAANVVCRELGYPAAEFGSIPAAFGEGSGPIWLDDVRCHGNELSLTSCSHNGIGINNCGHYEDVGVKCQEEGSRQSIEGIRLAGGSTDLEGRVEILVEGEWGTICDDDWDINDIHVVCRELGFDSALEATTEAHFGEGSPTFIENMRLVDGSSSTEGRVEVFFRGEWGTICDDKWDIDDALVVCKQLGFESALDAPTDSFFGRGTGPIWLDDVECEGDEDTISKCKSEELGSHNCLHDEDASVVCLAEIDSDKIVLTGGTTPGEGILEVSINGKWEALCDDEKWGIANSYVVCRQLGFDSALTPIDGSFSVFKSASTWRYNFQCSGEEEQLDDCSMGKYVSNYTCEAQLVAVKCLNHETVLDIRLAGGQTPYSGRVEILLDNSGWGTICDDYWDLKDALVACRELGFGPALVAHTFGGGNGPIYLDDVECEGNEETLFDCDNPTIRLAGGQDSSEGRVEIFLNGEWGTVCHDGWDLDDATVVCRQLGFDSAVRAQRRARFGEGTGPVWMTNTGCTGNEVDILDCNHDRQNSCAHREDASVTCTGKVTIDDIRLSEGQTIFEGRVEVMIDGQWGTVCDDNWSLEDGHVVCRELGYLAAIEITRTAHFGQGEGDILLNNLQCKGNEASLADCRSDGVGGHNCFHNEDAGVKCLTEDIRLTGGVVPWEGRIEILLNGQWGTICDDSWDINAANIVCRELGYPAAESNAVNAKFGEGSGPIWLEGISCRGNEMSLASCSHNGIGNHDCGHHEDVGVRCEAAVTYSDIQLTGGMTRSEGRVEIFVGGQWGTICDDSWNLNAADVVCRELGYPAAELDSVSVKFGRGSGPIWLDNVRCYGNESSLAVCAHDDIGIHDCGHHQDVGVRCLERSPSSIEGIRLAGGSTDLEGRVEILFEGEWGTVCDDDWDINDAHVVCRELGFDSALEATIDAYFGEGTGPILLDDVQCAGNETTLSNCTIDELGFHNCEHDDDAGVICLPRSPPTSIEKMRLADGSSSVEGRVEIRVQGQWGTICDDKWDIDDALVVCKQLGFESALDAPTNAFFGSGRGPIWLDDVECEGDENTISKCKSEELGVNNCQHEEDASVVCLAEIGSDEIVLNFGKNRGEGILEVSINGKWEALCNDENWGIENAYVVCRQLGFDFAETPDTGSLSVLKSASTWNHFFQCSGEEGQLDDCTIGQYFSNYTCESQLVAVKCLRHETGTVAEENDTAANFVSNWVYIGAVLLLITIIVVTLVIGLAICQRSRRRPAYPSGSSRNEYVFQFSPQRPLPNAPLSEGLQEYVKMNGKGSCNVDMAEKLDTACGGPDLSENNTYTTAFHQTYHCATDDMFEEEDPYATSIFDSNVLGSPEDEYQPIAEKLS</sequence>
<feature type="disulfide bond" evidence="10">
    <location>
        <begin position="348"/>
        <end position="409"/>
    </location>
</feature>
<feature type="domain" description="SRCR" evidence="13">
    <location>
        <begin position="1214"/>
        <end position="1314"/>
    </location>
</feature>
<dbReference type="Gene3D" id="3.10.250.10">
    <property type="entry name" value="SRCR-like domain"/>
    <property type="match status" value="15"/>
</dbReference>
<keyword evidence="3" id="KW-0732">Signal</keyword>
<keyword evidence="9" id="KW-0325">Glycoprotein</keyword>
<feature type="disulfide bond" evidence="10">
    <location>
        <begin position="1034"/>
        <end position="1095"/>
    </location>
</feature>
<evidence type="ECO:0000256" key="7">
    <source>
        <dbReference type="ARBA" id="ARBA00023157"/>
    </source>
</evidence>
<feature type="disulfide bond" evidence="10">
    <location>
        <begin position="930"/>
        <end position="991"/>
    </location>
</feature>
<comment type="caution">
    <text evidence="14">The sequence shown here is derived from an EMBL/GenBank/DDBJ whole genome shotgun (WGS) entry which is preliminary data.</text>
</comment>
<dbReference type="PROSITE" id="PS50287">
    <property type="entry name" value="SRCR_2"/>
    <property type="match status" value="15"/>
</dbReference>
<feature type="disulfide bond" evidence="10">
    <location>
        <begin position="1350"/>
        <end position="1414"/>
    </location>
</feature>
<feature type="domain" description="SRCR" evidence="13">
    <location>
        <begin position="310"/>
        <end position="410"/>
    </location>
</feature>
<feature type="domain" description="SRCR" evidence="13">
    <location>
        <begin position="234"/>
        <end position="312"/>
    </location>
</feature>
<evidence type="ECO:0000259" key="13">
    <source>
        <dbReference type="PROSITE" id="PS50287"/>
    </source>
</evidence>
<feature type="domain" description="SRCR" evidence="13">
    <location>
        <begin position="996"/>
        <end position="1096"/>
    </location>
</feature>
<proteinExistence type="predicted"/>
<dbReference type="FunFam" id="3.10.250.10:FF:000007">
    <property type="entry name" value="Soluble scavenger receptor cysteine-rich domain-containing protein SSC5D"/>
    <property type="match status" value="2"/>
</dbReference>
<feature type="disulfide bond" evidence="10">
    <location>
        <begin position="76"/>
        <end position="86"/>
    </location>
</feature>
<feature type="disulfide bond" evidence="10">
    <location>
        <begin position="1129"/>
        <end position="1193"/>
    </location>
</feature>
<feature type="domain" description="SRCR" evidence="13">
    <location>
        <begin position="892"/>
        <end position="992"/>
    </location>
</feature>
<feature type="disulfide bond" evidence="10">
    <location>
        <begin position="1142"/>
        <end position="1203"/>
    </location>
</feature>
<evidence type="ECO:0000256" key="12">
    <source>
        <dbReference type="SAM" id="Phobius"/>
    </source>
</evidence>
<feature type="disulfide bond" evidence="10">
    <location>
        <begin position="1363"/>
        <end position="1424"/>
    </location>
</feature>
<feature type="disulfide bond" evidence="10">
    <location>
        <begin position="1472"/>
        <end position="1533"/>
    </location>
</feature>
<feature type="disulfide bond" evidence="10">
    <location>
        <begin position="1394"/>
        <end position="1404"/>
    </location>
</feature>
<name>A0A9Q0YSE1_HOLLE</name>
<feature type="disulfide bond" evidence="10">
    <location>
        <begin position="665"/>
        <end position="675"/>
    </location>
</feature>
<feature type="domain" description="SRCR" evidence="13">
    <location>
        <begin position="1325"/>
        <end position="1425"/>
    </location>
</feature>
<keyword evidence="7 10" id="KW-1015">Disulfide bond</keyword>
<dbReference type="Proteomes" id="UP001152320">
    <property type="component" value="Chromosome 16"/>
</dbReference>
<evidence type="ECO:0000256" key="6">
    <source>
        <dbReference type="ARBA" id="ARBA00023136"/>
    </source>
</evidence>
<feature type="disulfide bond" evidence="10">
    <location>
        <begin position="961"/>
        <end position="971"/>
    </location>
</feature>
<dbReference type="SMART" id="SM00202">
    <property type="entry name" value="SR"/>
    <property type="match status" value="15"/>
</dbReference>
<feature type="region of interest" description="Disordered" evidence="11">
    <location>
        <begin position="1679"/>
        <end position="1698"/>
    </location>
</feature>
<feature type="disulfide bond" evidence="10">
    <location>
        <begin position="771"/>
        <end position="781"/>
    </location>
</feature>
<reference evidence="14" key="1">
    <citation type="submission" date="2021-10" db="EMBL/GenBank/DDBJ databases">
        <title>Tropical sea cucumber genome reveals ecological adaptation and Cuvierian tubules defense mechanism.</title>
        <authorList>
            <person name="Chen T."/>
        </authorList>
    </citation>
    <scope>NUCLEOTIDE SEQUENCE</scope>
    <source>
        <strain evidence="14">Nanhai2018</strain>
        <tissue evidence="14">Muscle</tissue>
    </source>
</reference>
<comment type="caution">
    <text evidence="10">Lacks conserved residue(s) required for the propagation of feature annotation.</text>
</comment>
<feature type="domain" description="SRCR" evidence="13">
    <location>
        <begin position="128"/>
        <end position="226"/>
    </location>
</feature>
<feature type="domain" description="SRCR" evidence="13">
    <location>
        <begin position="786"/>
        <end position="884"/>
    </location>
</feature>
<keyword evidence="6 12" id="KW-0472">Membrane</keyword>
<feature type="disulfide bond" evidence="10">
    <location>
        <begin position="634"/>
        <end position="695"/>
    </location>
</feature>
<feature type="disulfide bond" evidence="10">
    <location>
        <begin position="335"/>
        <end position="399"/>
    </location>
</feature>
<keyword evidence="2 12" id="KW-0812">Transmembrane</keyword>
<feature type="domain" description="SRCR" evidence="13">
    <location>
        <begin position="595"/>
        <end position="696"/>
    </location>
</feature>
<feature type="disulfide bond" evidence="10">
    <location>
        <begin position="1173"/>
        <end position="1183"/>
    </location>
</feature>
<organism evidence="14 15">
    <name type="scientific">Holothuria leucospilota</name>
    <name type="common">Black long sea cucumber</name>
    <name type="synonym">Mertensiothuria leucospilota</name>
    <dbReference type="NCBI Taxonomy" id="206669"/>
    <lineage>
        <taxon>Eukaryota</taxon>
        <taxon>Metazoa</taxon>
        <taxon>Echinodermata</taxon>
        <taxon>Eleutherozoa</taxon>
        <taxon>Echinozoa</taxon>
        <taxon>Holothuroidea</taxon>
        <taxon>Aspidochirotacea</taxon>
        <taxon>Aspidochirotida</taxon>
        <taxon>Holothuriidae</taxon>
        <taxon>Holothuria</taxon>
    </lineage>
</organism>
<comment type="subcellular location">
    <subcellularLocation>
        <location evidence="1">Membrane</location>
        <topology evidence="1">Single-pass membrane protein</topology>
    </subcellularLocation>
</comment>
<dbReference type="FunFam" id="3.10.250.10:FF:000001">
    <property type="entry name" value="Lysyl oxidase 4 isoform X1"/>
    <property type="match status" value="6"/>
</dbReference>
<evidence type="ECO:0000256" key="1">
    <source>
        <dbReference type="ARBA" id="ARBA00004167"/>
    </source>
</evidence>
<feature type="disulfide bond" evidence="10">
    <location>
        <begin position="556"/>
        <end position="566"/>
    </location>
</feature>
<feature type="disulfide bond" evidence="10">
    <location>
        <begin position="1239"/>
        <end position="1303"/>
    </location>
</feature>
<gene>
    <name evidence="14" type="ORF">HOLleu_32040</name>
</gene>
<dbReference type="OrthoDB" id="536948at2759"/>
<feature type="domain" description="SRCR" evidence="13">
    <location>
        <begin position="1433"/>
        <end position="1534"/>
    </location>
</feature>
<dbReference type="PANTHER" id="PTHR19331:SF465">
    <property type="entry name" value="EGG PEPTIDE SPERACT RECEPTOR"/>
    <property type="match status" value="1"/>
</dbReference>
<dbReference type="FunFam" id="3.10.250.10:FF:000006">
    <property type="entry name" value="neurotrypsin isoform X2"/>
    <property type="match status" value="4"/>
</dbReference>
<dbReference type="PRINTS" id="PR00258">
    <property type="entry name" value="SPERACTRCPTR"/>
</dbReference>
<dbReference type="InterPro" id="IPR001190">
    <property type="entry name" value="SRCR"/>
</dbReference>
<dbReference type="GO" id="GO:0016020">
    <property type="term" value="C:membrane"/>
    <property type="evidence" value="ECO:0007669"/>
    <property type="project" value="UniProtKB-SubCell"/>
</dbReference>
<feature type="disulfide bond" evidence="10">
    <location>
        <begin position="1283"/>
        <end position="1293"/>
    </location>
</feature>
<feature type="disulfide bond" evidence="10">
    <location>
        <begin position="379"/>
        <end position="389"/>
    </location>
</feature>
<feature type="disulfide bond" evidence="10">
    <location>
        <begin position="855"/>
        <end position="865"/>
    </location>
</feature>
<dbReference type="Pfam" id="PF00530">
    <property type="entry name" value="SRCR"/>
    <property type="match status" value="15"/>
</dbReference>
<evidence type="ECO:0000313" key="15">
    <source>
        <dbReference type="Proteomes" id="UP001152320"/>
    </source>
</evidence>
<feature type="domain" description="SRCR" evidence="13">
    <location>
        <begin position="487"/>
        <end position="587"/>
    </location>
</feature>
<evidence type="ECO:0000256" key="5">
    <source>
        <dbReference type="ARBA" id="ARBA00022989"/>
    </source>
</evidence>
<keyword evidence="5 12" id="KW-1133">Transmembrane helix</keyword>
<feature type="disulfide bond" evidence="10">
    <location>
        <begin position="197"/>
        <end position="207"/>
    </location>
</feature>
<feature type="domain" description="SRCR" evidence="13">
    <location>
        <begin position="704"/>
        <end position="781"/>
    </location>
</feature>
<feature type="domain" description="SRCR" evidence="13">
    <location>
        <begin position="6"/>
        <end position="105"/>
    </location>
</feature>
<dbReference type="EMBL" id="JAIZAY010000016">
    <property type="protein sequence ID" value="KAJ8027026.1"/>
    <property type="molecule type" value="Genomic_DNA"/>
</dbReference>
<evidence type="ECO:0000256" key="2">
    <source>
        <dbReference type="ARBA" id="ARBA00022692"/>
    </source>
</evidence>
<feature type="domain" description="SRCR" evidence="13">
    <location>
        <begin position="1104"/>
        <end position="1204"/>
    </location>
</feature>
<dbReference type="SUPFAM" id="SSF56487">
    <property type="entry name" value="SRCR-like"/>
    <property type="match status" value="15"/>
</dbReference>
<keyword evidence="8" id="KW-0675">Receptor</keyword>
<accession>A0A9Q0YSE1</accession>
<feature type="disulfide bond" evidence="10">
    <location>
        <begin position="1503"/>
        <end position="1513"/>
    </location>
</feature>
<dbReference type="FunFam" id="3.10.250.10:FF:000016">
    <property type="entry name" value="Scavenger receptor cysteine-rich protein type 12"/>
    <property type="match status" value="3"/>
</dbReference>
<feature type="disulfide bond" evidence="10">
    <location>
        <begin position="525"/>
        <end position="586"/>
    </location>
</feature>
<evidence type="ECO:0000256" key="8">
    <source>
        <dbReference type="ARBA" id="ARBA00023170"/>
    </source>
</evidence>
<feature type="disulfide bond" evidence="10">
    <location>
        <begin position="1021"/>
        <end position="1085"/>
    </location>
</feature>
<dbReference type="InterPro" id="IPR036772">
    <property type="entry name" value="SRCR-like_dom_sf"/>
</dbReference>
<evidence type="ECO:0000256" key="3">
    <source>
        <dbReference type="ARBA" id="ARBA00022729"/>
    </source>
</evidence>